<dbReference type="InterPro" id="IPR027417">
    <property type="entry name" value="P-loop_NTPase"/>
</dbReference>
<dbReference type="SUPFAM" id="SSF49764">
    <property type="entry name" value="HSP20-like chaperones"/>
    <property type="match status" value="1"/>
</dbReference>
<dbReference type="FunFam" id="2.30.30.140:FF:000087">
    <property type="entry name" value="Putative ATP-dependent RNA helicase TDRD12"/>
    <property type="match status" value="1"/>
</dbReference>
<keyword evidence="3" id="KW-0677">Repeat</keyword>
<evidence type="ECO:0000256" key="11">
    <source>
        <dbReference type="ARBA" id="ARBA00023254"/>
    </source>
</evidence>
<dbReference type="FunFam" id="2.60.40.790:FF:000067">
    <property type="entry name" value="Tudor domain-containing 12"/>
    <property type="match status" value="1"/>
</dbReference>
<dbReference type="InterPro" id="IPR035437">
    <property type="entry name" value="SNase_OB-fold_sf"/>
</dbReference>
<dbReference type="Gene3D" id="2.40.50.90">
    <property type="match status" value="1"/>
</dbReference>
<dbReference type="KEGG" id="ccan:109674618"/>
<dbReference type="SUPFAM" id="SSF52540">
    <property type="entry name" value="P-loop containing nucleoside triphosphate hydrolases"/>
    <property type="match status" value="1"/>
</dbReference>
<feature type="domain" description="CS" evidence="15">
    <location>
        <begin position="833"/>
        <end position="919"/>
    </location>
</feature>
<evidence type="ECO:0000256" key="8">
    <source>
        <dbReference type="ARBA" id="ARBA00022840"/>
    </source>
</evidence>
<dbReference type="PROSITE" id="PS51192">
    <property type="entry name" value="HELICASE_ATP_BIND_1"/>
    <property type="match status" value="1"/>
</dbReference>
<dbReference type="GO" id="GO:0003676">
    <property type="term" value="F:nucleic acid binding"/>
    <property type="evidence" value="ECO:0007669"/>
    <property type="project" value="InterPro"/>
</dbReference>
<dbReference type="CDD" id="cd20435">
    <property type="entry name" value="Tudor_TDRD12_rpt2"/>
    <property type="match status" value="1"/>
</dbReference>
<accession>A0A8B7TJL8</accession>
<evidence type="ECO:0000256" key="7">
    <source>
        <dbReference type="ARBA" id="ARBA00022806"/>
    </source>
</evidence>
<keyword evidence="9" id="KW-0744">Spermatogenesis</keyword>
<evidence type="ECO:0000256" key="5">
    <source>
        <dbReference type="ARBA" id="ARBA00022782"/>
    </source>
</evidence>
<evidence type="ECO:0000256" key="10">
    <source>
        <dbReference type="ARBA" id="ARBA00023158"/>
    </source>
</evidence>
<keyword evidence="11" id="KW-0469">Meiosis</keyword>
<dbReference type="Pfam" id="PF00567">
    <property type="entry name" value="TUDOR"/>
    <property type="match status" value="1"/>
</dbReference>
<dbReference type="Gene3D" id="3.40.50.300">
    <property type="entry name" value="P-loop containing nucleotide triphosphate hydrolases"/>
    <property type="match status" value="1"/>
</dbReference>
<evidence type="ECO:0000259" key="14">
    <source>
        <dbReference type="PROSITE" id="PS51192"/>
    </source>
</evidence>
<dbReference type="EC" id="3.6.4.13" evidence="1"/>
<reference evidence="16" key="1">
    <citation type="submission" date="2025-08" db="UniProtKB">
        <authorList>
            <consortium name="RefSeq"/>
        </authorList>
    </citation>
    <scope>IDENTIFICATION</scope>
    <source>
        <tissue evidence="16">Leukocyte</tissue>
    </source>
</reference>
<sequence length="974" mass="108910">MGMAVEGVTPTEGHLHGIEILSGFMLFLLQCLESSVYWPTKRGITIYADPDIPGASALSQKSNEKSLRLAEKKNYDEKNGCVKLLQFLNPDPLRADGISDLQQLQKLASGTQQPVVLRNKIEPCLTIDRSPLSADLKKKLLKFVLPEIRTQVADKEASSEVASFIFSSSWCFLVGFLQALQRKKLLGPSHTESYSWPPIARGCDVVVISHCGNDPLLYLPPLLTILQMGGCYKSLPSRKGPLAVVVCPGWKKAQLIFEVLGDYNTSSRPLHPVLLTIGLHKDEAKSMKLPRSCDVIVSTPHSLLRLLECQSLLFLRLCHLVLDEVEVLFSEASEQMFAILDNFKKHVEVEERESAPHQVIAVGAHWSKHIEHLVREFLYDPYIVITAPEEAALYGNVQQVVHLCLECEKTSTLLQVLDFIPSQAQKTLIFTSSVAETEIVYKGSPAEQGDQKTKSVLLLTERNATQAVGVLRYLERAEAHIPSELYEFSAGVLEAKEDKKAQRPLCPTLKAFGFCRDKRVCPDRHHINPETDVPRTLSSQALPEAHLVFSPFQMIPFYISNATNYCGRIIGKCVDLYASLSADMNDYFRGSSNKATVETVERFGLYALEEKSLFHRVQVLEISQKEDTWGLESVLVKFLDEGRTGLVARDQLLPLPESFHMLPPQAVEFIVCRVKPADSEMEWNPKVTRYIHHKIVGKVHEAKVVLALGNTVWIDPMVHVTKLENLKTSIIDYNVRAEILSTGMGTDNSEHVEQLRKLYKGVGMPAFHEHLGQTTMPPSTDDGPPPQDAQQEDRGAEQGASSKPDSNDQSPGTVSENTGDGSIGRPEPSPLKSFHPQVQWFQKDDVVILKMRIRDVREYKCKYFRDRVVFSAWVGGKFYLADMELQANIRKDDCKCVLMNGEPVLTLAKERRESWRGLLKQKNPNVAFDFDHWEEGDEDSPFAKVVSSKRVSGKVAEVAAHSSTSSEDGGSESE</sequence>
<gene>
    <name evidence="16" type="primary">LOC109674618</name>
</gene>
<keyword evidence="10" id="KW-0943">RNA-mediated gene silencing</keyword>
<evidence type="ECO:0000256" key="2">
    <source>
        <dbReference type="ARBA" id="ARBA00022473"/>
    </source>
</evidence>
<evidence type="ECO:0000256" key="1">
    <source>
        <dbReference type="ARBA" id="ARBA00012552"/>
    </source>
</evidence>
<dbReference type="GO" id="GO:0007283">
    <property type="term" value="P:spermatogenesis"/>
    <property type="evidence" value="ECO:0007669"/>
    <property type="project" value="UniProtKB-KW"/>
</dbReference>
<dbReference type="Gene3D" id="2.30.30.140">
    <property type="match status" value="1"/>
</dbReference>
<dbReference type="GO" id="GO:0042078">
    <property type="term" value="P:germ-line stem cell division"/>
    <property type="evidence" value="ECO:0007669"/>
    <property type="project" value="TreeGrafter"/>
</dbReference>
<evidence type="ECO:0000256" key="6">
    <source>
        <dbReference type="ARBA" id="ARBA00022801"/>
    </source>
</evidence>
<keyword evidence="8" id="KW-0067">ATP-binding</keyword>
<dbReference type="InterPro" id="IPR008978">
    <property type="entry name" value="HSP20-like_chaperone"/>
</dbReference>
<dbReference type="PANTHER" id="PTHR22655:SF2">
    <property type="entry name" value="ATP-DEPENDENT RNA HELICASE TDRD12-RELATED"/>
    <property type="match status" value="1"/>
</dbReference>
<dbReference type="GO" id="GO:0003724">
    <property type="term" value="F:RNA helicase activity"/>
    <property type="evidence" value="ECO:0007669"/>
    <property type="project" value="UniProtKB-EC"/>
</dbReference>
<keyword evidence="5" id="KW-0221">Differentiation</keyword>
<evidence type="ECO:0000256" key="9">
    <source>
        <dbReference type="ARBA" id="ARBA00022871"/>
    </source>
</evidence>
<dbReference type="InterPro" id="IPR014001">
    <property type="entry name" value="Helicase_ATP-bd"/>
</dbReference>
<evidence type="ECO:0000256" key="13">
    <source>
        <dbReference type="SAM" id="MobiDB-lite"/>
    </source>
</evidence>
<feature type="region of interest" description="Disordered" evidence="13">
    <location>
        <begin position="769"/>
        <end position="836"/>
    </location>
</feature>
<dbReference type="RefSeq" id="XP_020007141.1">
    <property type="nucleotide sequence ID" value="XM_020151552.1"/>
</dbReference>
<dbReference type="OrthoDB" id="249932at2759"/>
<evidence type="ECO:0000313" key="16">
    <source>
        <dbReference type="RefSeq" id="XP_020007141.1"/>
    </source>
</evidence>
<dbReference type="AlphaFoldDB" id="A0A8B7TJL8"/>
<dbReference type="SUPFAM" id="SSF63748">
    <property type="entry name" value="Tudor/PWWP/MBT"/>
    <property type="match status" value="1"/>
</dbReference>
<evidence type="ECO:0000259" key="15">
    <source>
        <dbReference type="PROSITE" id="PS51203"/>
    </source>
</evidence>
<keyword evidence="6" id="KW-0378">Hydrolase</keyword>
<evidence type="ECO:0000256" key="4">
    <source>
        <dbReference type="ARBA" id="ARBA00022741"/>
    </source>
</evidence>
<dbReference type="InterPro" id="IPR011545">
    <property type="entry name" value="DEAD/DEAH_box_helicase_dom"/>
</dbReference>
<dbReference type="InterPro" id="IPR007052">
    <property type="entry name" value="CS_dom"/>
</dbReference>
<name>A0A8B7TJL8_CASCN</name>
<keyword evidence="2" id="KW-0217">Developmental protein</keyword>
<evidence type="ECO:0000256" key="3">
    <source>
        <dbReference type="ARBA" id="ARBA00022737"/>
    </source>
</evidence>
<proteinExistence type="predicted"/>
<protein>
    <recommendedName>
        <fullName evidence="1">RNA helicase</fullName>
        <ecNumber evidence="1">3.6.4.13</ecNumber>
    </recommendedName>
</protein>
<dbReference type="GO" id="GO:0031047">
    <property type="term" value="P:regulatory ncRNA-mediated gene silencing"/>
    <property type="evidence" value="ECO:0007669"/>
    <property type="project" value="UniProtKB-KW"/>
</dbReference>
<dbReference type="GO" id="GO:0005524">
    <property type="term" value="F:ATP binding"/>
    <property type="evidence" value="ECO:0007669"/>
    <property type="project" value="UniProtKB-KW"/>
</dbReference>
<evidence type="ECO:0000256" key="12">
    <source>
        <dbReference type="ARBA" id="ARBA00047984"/>
    </source>
</evidence>
<feature type="domain" description="Helicase ATP-binding" evidence="14">
    <location>
        <begin position="196"/>
        <end position="384"/>
    </location>
</feature>
<dbReference type="GO" id="GO:0016787">
    <property type="term" value="F:hydrolase activity"/>
    <property type="evidence" value="ECO:0007669"/>
    <property type="project" value="UniProtKB-KW"/>
</dbReference>
<keyword evidence="7 16" id="KW-0347">Helicase</keyword>
<comment type="catalytic activity">
    <reaction evidence="12">
        <text>ATP + H2O = ADP + phosphate + H(+)</text>
        <dbReference type="Rhea" id="RHEA:13065"/>
        <dbReference type="ChEBI" id="CHEBI:15377"/>
        <dbReference type="ChEBI" id="CHEBI:15378"/>
        <dbReference type="ChEBI" id="CHEBI:30616"/>
        <dbReference type="ChEBI" id="CHEBI:43474"/>
        <dbReference type="ChEBI" id="CHEBI:456216"/>
        <dbReference type="EC" id="3.6.4.13"/>
    </reaction>
</comment>
<dbReference type="GO" id="GO:0051321">
    <property type="term" value="P:meiotic cell cycle"/>
    <property type="evidence" value="ECO:0007669"/>
    <property type="project" value="UniProtKB-KW"/>
</dbReference>
<dbReference type="Pfam" id="PF00270">
    <property type="entry name" value="DEAD"/>
    <property type="match status" value="1"/>
</dbReference>
<dbReference type="PANTHER" id="PTHR22655">
    <property type="entry name" value="ATP-DEPENDENT RNA HELICASE TDRD12-RELATED"/>
    <property type="match status" value="1"/>
</dbReference>
<organism evidence="16">
    <name type="scientific">Castor canadensis</name>
    <name type="common">American beaver</name>
    <dbReference type="NCBI Taxonomy" id="51338"/>
    <lineage>
        <taxon>Eukaryota</taxon>
        <taxon>Metazoa</taxon>
        <taxon>Chordata</taxon>
        <taxon>Craniata</taxon>
        <taxon>Vertebrata</taxon>
        <taxon>Euteleostomi</taxon>
        <taxon>Mammalia</taxon>
        <taxon>Eutheria</taxon>
        <taxon>Euarchontoglires</taxon>
        <taxon>Glires</taxon>
        <taxon>Rodentia</taxon>
        <taxon>Castorimorpha</taxon>
        <taxon>Castoridae</taxon>
        <taxon>Castor</taxon>
    </lineage>
</organism>
<dbReference type="InterPro" id="IPR002999">
    <property type="entry name" value="Tudor"/>
</dbReference>
<keyword evidence="4" id="KW-0547">Nucleotide-binding</keyword>
<dbReference type="Gene3D" id="2.60.40.790">
    <property type="match status" value="1"/>
</dbReference>
<dbReference type="PROSITE" id="PS51203">
    <property type="entry name" value="CS"/>
    <property type="match status" value="1"/>
</dbReference>
<feature type="compositionally biased region" description="Polar residues" evidence="13">
    <location>
        <begin position="799"/>
        <end position="820"/>
    </location>
</feature>